<keyword evidence="1" id="KW-1133">Transmembrane helix</keyword>
<protein>
    <recommendedName>
        <fullName evidence="4">Transmembrane protein</fullName>
    </recommendedName>
</protein>
<accession>A0ABR2L5Q6</accession>
<keyword evidence="3" id="KW-1185">Reference proteome</keyword>
<proteinExistence type="predicted"/>
<keyword evidence="1" id="KW-0812">Transmembrane</keyword>
<comment type="caution">
    <text evidence="2">The sequence shown here is derived from an EMBL/GenBank/DDBJ whole genome shotgun (WGS) entry which is preliminary data.</text>
</comment>
<dbReference type="EMBL" id="JAPFFF010000001">
    <property type="protein sequence ID" value="KAK8898341.1"/>
    <property type="molecule type" value="Genomic_DNA"/>
</dbReference>
<reference evidence="2 3" key="1">
    <citation type="submission" date="2024-04" db="EMBL/GenBank/DDBJ databases">
        <title>Tritrichomonas musculus Genome.</title>
        <authorList>
            <person name="Alves-Ferreira E."/>
            <person name="Grigg M."/>
            <person name="Lorenzi H."/>
            <person name="Galac M."/>
        </authorList>
    </citation>
    <scope>NUCLEOTIDE SEQUENCE [LARGE SCALE GENOMIC DNA]</scope>
    <source>
        <strain evidence="2 3">EAF2021</strain>
    </source>
</reference>
<keyword evidence="1" id="KW-0472">Membrane</keyword>
<organism evidence="2 3">
    <name type="scientific">Tritrichomonas musculus</name>
    <dbReference type="NCBI Taxonomy" id="1915356"/>
    <lineage>
        <taxon>Eukaryota</taxon>
        <taxon>Metamonada</taxon>
        <taxon>Parabasalia</taxon>
        <taxon>Tritrichomonadida</taxon>
        <taxon>Tritrichomonadidae</taxon>
        <taxon>Tritrichomonas</taxon>
    </lineage>
</organism>
<dbReference type="Proteomes" id="UP001470230">
    <property type="component" value="Unassembled WGS sequence"/>
</dbReference>
<evidence type="ECO:0008006" key="4">
    <source>
        <dbReference type="Google" id="ProtNLM"/>
    </source>
</evidence>
<name>A0ABR2L5Q6_9EUKA</name>
<sequence>MLLGIILFATLCYSHNSDHRRRKFHYHKNYNKKTKMKISHADIEPDIRQNDYYDDSFDSMQIFVFVFIGIISMIVFISFIWSCYKNCCKNNKAVPNNIGKTPLINQNIDSYNNAIPPTFPLPNQDQPIYQQYCQQPYLQPYQQPYPQPYQQPYQYYYQQPANIVYVPQYTQNPPLYNQEILNNIK</sequence>
<feature type="transmembrane region" description="Helical" evidence="1">
    <location>
        <begin position="62"/>
        <end position="84"/>
    </location>
</feature>
<evidence type="ECO:0000313" key="2">
    <source>
        <dbReference type="EMBL" id="KAK8898341.1"/>
    </source>
</evidence>
<evidence type="ECO:0000313" key="3">
    <source>
        <dbReference type="Proteomes" id="UP001470230"/>
    </source>
</evidence>
<evidence type="ECO:0000256" key="1">
    <source>
        <dbReference type="SAM" id="Phobius"/>
    </source>
</evidence>
<gene>
    <name evidence="2" type="ORF">M9Y10_000625</name>
</gene>